<sequence>MISIVDAAIADSDRLVIVHCGRNEHFTFTGRLRDLGGAAVPVAEWAYSTAIAE</sequence>
<reference evidence="1" key="3">
    <citation type="journal article" date="2021" name="bioRxiv">
        <title>Bilateral symmetry of linear streptomycete chromosomes.</title>
        <authorList>
            <person name="Algora-Gallardo L."/>
            <person name="Schniete J.K."/>
            <person name="Mark D.R."/>
            <person name="Hunter I.S."/>
            <person name="Herron P.R."/>
        </authorList>
    </citation>
    <scope>NUCLEOTIDE SEQUENCE</scope>
    <source>
        <strain evidence="1">ATCC 10970</strain>
    </source>
</reference>
<evidence type="ECO:0000313" key="2">
    <source>
        <dbReference type="Proteomes" id="UP000011074"/>
    </source>
</evidence>
<dbReference type="AlphaFoldDB" id="A0A8A1UZ16"/>
<reference evidence="1" key="1">
    <citation type="submission" date="2012-12" db="EMBL/GenBank/DDBJ databases">
        <authorList>
            <person name="Pethick F.E."/>
            <person name="MacFadyen A.C."/>
            <person name="Tang Z."/>
            <person name="Sangal V."/>
            <person name="Tze-Tze L."/>
            <person name="Chu J."/>
            <person name="Guo M."/>
            <person name="Kirby R."/>
            <person name="Hoskisson P.A."/>
            <person name="Herron P.R."/>
            <person name="Hunter I.S."/>
        </authorList>
    </citation>
    <scope>NUCLEOTIDE SEQUENCE</scope>
    <source>
        <strain evidence="1">ATCC 10970</strain>
    </source>
</reference>
<evidence type="ECO:0000313" key="1">
    <source>
        <dbReference type="EMBL" id="QST84969.1"/>
    </source>
</evidence>
<reference evidence="1" key="2">
    <citation type="submission" date="2020-01" db="EMBL/GenBank/DDBJ databases">
        <authorList>
            <person name="Algora L."/>
            <person name="Schniete J.K."/>
            <person name="MacFadyen A."/>
            <person name="Hoskisson P.A."/>
            <person name="Hunter I.S."/>
            <person name="Herron P.R."/>
        </authorList>
    </citation>
    <scope>NUCLEOTIDE SEQUENCE</scope>
    <source>
        <strain evidence="1">ATCC 10970</strain>
    </source>
</reference>
<dbReference type="Pfam" id="PF19450">
    <property type="entry name" value="DUF5988"/>
    <property type="match status" value="1"/>
</dbReference>
<name>A0A8A1UZ16_STRR1</name>
<dbReference type="InterPro" id="IPR046030">
    <property type="entry name" value="DUF5988"/>
</dbReference>
<gene>
    <name evidence="1" type="ORF">SRIM_036735</name>
</gene>
<proteinExistence type="predicted"/>
<dbReference type="Proteomes" id="UP000011074">
    <property type="component" value="Chromosome"/>
</dbReference>
<protein>
    <submittedName>
        <fullName evidence="1">Uncharacterized protein</fullName>
    </submittedName>
</protein>
<dbReference type="EMBL" id="CP048261">
    <property type="protein sequence ID" value="QST84969.1"/>
    <property type="molecule type" value="Genomic_DNA"/>
</dbReference>
<accession>A0A8A1UZ16</accession>
<organism evidence="1 2">
    <name type="scientific">Streptomyces rimosus subsp. rimosus (strain ATCC 10970 / DSM 40260 / JCM 4667 / NRRL 2234)</name>
    <dbReference type="NCBI Taxonomy" id="1265868"/>
    <lineage>
        <taxon>Bacteria</taxon>
        <taxon>Bacillati</taxon>
        <taxon>Actinomycetota</taxon>
        <taxon>Actinomycetes</taxon>
        <taxon>Kitasatosporales</taxon>
        <taxon>Streptomycetaceae</taxon>
        <taxon>Streptomyces</taxon>
    </lineage>
</organism>